<name>A0ABV8KA49_9BACL</name>
<dbReference type="EMBL" id="JBHSAM010000034">
    <property type="protein sequence ID" value="MFC4102927.1"/>
    <property type="molecule type" value="Genomic_DNA"/>
</dbReference>
<evidence type="ECO:0000313" key="1">
    <source>
        <dbReference type="EMBL" id="MFC4102927.1"/>
    </source>
</evidence>
<dbReference type="Proteomes" id="UP001595715">
    <property type="component" value="Unassembled WGS sequence"/>
</dbReference>
<proteinExistence type="predicted"/>
<reference evidence="2" key="1">
    <citation type="journal article" date="2019" name="Int. J. Syst. Evol. Microbiol.">
        <title>The Global Catalogue of Microorganisms (GCM) 10K type strain sequencing project: providing services to taxonomists for standard genome sequencing and annotation.</title>
        <authorList>
            <consortium name="The Broad Institute Genomics Platform"/>
            <consortium name="The Broad Institute Genome Sequencing Center for Infectious Disease"/>
            <person name="Wu L."/>
            <person name="Ma J."/>
        </authorList>
    </citation>
    <scope>NUCLEOTIDE SEQUENCE [LARGE SCALE GENOMIC DNA]</scope>
    <source>
        <strain evidence="2">IBRC-M 10987</strain>
    </source>
</reference>
<gene>
    <name evidence="1" type="ORF">ACFOZ8_25215</name>
</gene>
<keyword evidence="2" id="KW-1185">Reference proteome</keyword>
<sequence length="211" mass="21559">MAVLFYVGPTIEGLVKNTTFKGSLPANVSALLQKYPILNRLLVAVDQSVAATRAAKTPGTLEYEAYVTLGGIVGKPDAGGSSTGGGGGGGVTATAGPLDVTLHANSNAPGNGETYTAARGNERLTFSVRGNSTARKVRFELADLSGIFVPITAFSVTDPAKYSTETTGGRDTAPESWTVSVPAGWTFRAPLESVSAGGNVIVRGKAVIVNV</sequence>
<protein>
    <submittedName>
        <fullName evidence="1">Uncharacterized protein</fullName>
    </submittedName>
</protein>
<organism evidence="1 2">
    <name type="scientific">Paenibacillus xanthanilyticus</name>
    <dbReference type="NCBI Taxonomy" id="1783531"/>
    <lineage>
        <taxon>Bacteria</taxon>
        <taxon>Bacillati</taxon>
        <taxon>Bacillota</taxon>
        <taxon>Bacilli</taxon>
        <taxon>Bacillales</taxon>
        <taxon>Paenibacillaceae</taxon>
        <taxon>Paenibacillus</taxon>
    </lineage>
</organism>
<comment type="caution">
    <text evidence="1">The sequence shown here is derived from an EMBL/GenBank/DDBJ whole genome shotgun (WGS) entry which is preliminary data.</text>
</comment>
<dbReference type="RefSeq" id="WP_377721529.1">
    <property type="nucleotide sequence ID" value="NZ_JBHSAM010000034.1"/>
</dbReference>
<evidence type="ECO:0000313" key="2">
    <source>
        <dbReference type="Proteomes" id="UP001595715"/>
    </source>
</evidence>
<accession>A0ABV8KA49</accession>